<dbReference type="KEGG" id="palo:E6C60_1991"/>
<evidence type="ECO:0000313" key="2">
    <source>
        <dbReference type="Proteomes" id="UP000300879"/>
    </source>
</evidence>
<dbReference type="EMBL" id="CP040396">
    <property type="protein sequence ID" value="QCT02706.1"/>
    <property type="molecule type" value="Genomic_DNA"/>
</dbReference>
<dbReference type="RefSeq" id="WP_138225692.1">
    <property type="nucleotide sequence ID" value="NZ_CP040396.1"/>
</dbReference>
<dbReference type="OrthoDB" id="1802755at2"/>
<sequence>MMEYKDFTKHFPEKISVQLEKYVTETVLVDSRYLFVKTVSSVQFAYCTHCKKTHQTEKRLRHKQVERAICPKCESKCSIRAAGISRNRMCDYAVLVWYEKSLQDPQAIIARVLNVRRDYSGDFKQVRTEYSCNHMYLFECGRSTYFGYQGNRAQSVYSAFDRFYAGYGNWRRFMSQENVQDAVQGTPFQYSTWEKYTKYRNQDYTSDMIEFFDLAARYPCIEYLTKLGFSTIIWAKLYKEHTCGAINWNGQTIDKVLRLNKSELKELRSLGIELTPRELRTYQKARNSGFRIGFLDAKALSDLEHSIYQDYIKEFQKYTSTKEIYKYVLKQLQLKGSNYRQASTALSDWRDYRLQCLDFNIDLSKEKNLFPKELHTAHMKLTKRLKMKADRELNKKIEARLPELNQYCFEKNGFMIRPAVSTMELFEEGKVLQHCVGGYSDRYALGHTDILFVRRIEDPDKSFYTMEIQKGTLIQCRGYKNKDMSEDVRRFVDSFKLSVLTRKKKSQVKMNNMREVAV</sequence>
<dbReference type="AlphaFoldDB" id="A0A4P8XJB0"/>
<proteinExistence type="predicted"/>
<dbReference type="InterPro" id="IPR025586">
    <property type="entry name" value="PcfJ"/>
</dbReference>
<dbReference type="Pfam" id="PF14284">
    <property type="entry name" value="PcfJ"/>
    <property type="match status" value="1"/>
</dbReference>
<accession>A0A4P8XJB0</accession>
<evidence type="ECO:0000313" key="1">
    <source>
        <dbReference type="EMBL" id="QCT02706.1"/>
    </source>
</evidence>
<reference evidence="1 2" key="1">
    <citation type="submission" date="2019-05" db="EMBL/GenBank/DDBJ databases">
        <authorList>
            <person name="Chen C."/>
        </authorList>
    </citation>
    <scope>NUCLEOTIDE SEQUENCE [LARGE SCALE GENOMIC DNA]</scope>
    <source>
        <strain evidence="1 2">HB172198</strain>
    </source>
</reference>
<name>A0A4P8XJB0_9BACL</name>
<dbReference type="Proteomes" id="UP000300879">
    <property type="component" value="Chromosome"/>
</dbReference>
<evidence type="ECO:0008006" key="3">
    <source>
        <dbReference type="Google" id="ProtNLM"/>
    </source>
</evidence>
<protein>
    <recommendedName>
        <fullName evidence="3">PcfJ-like protein</fullName>
    </recommendedName>
</protein>
<organism evidence="1 2">
    <name type="scientific">Paenibacillus algicola</name>
    <dbReference type="NCBI Taxonomy" id="2565926"/>
    <lineage>
        <taxon>Bacteria</taxon>
        <taxon>Bacillati</taxon>
        <taxon>Bacillota</taxon>
        <taxon>Bacilli</taxon>
        <taxon>Bacillales</taxon>
        <taxon>Paenibacillaceae</taxon>
        <taxon>Paenibacillus</taxon>
    </lineage>
</organism>
<keyword evidence="2" id="KW-1185">Reference proteome</keyword>
<gene>
    <name evidence="1" type="ORF">E6C60_1991</name>
</gene>